<dbReference type="OMA" id="DYQHTAM"/>
<dbReference type="Proteomes" id="UP000000314">
    <property type="component" value="Chromosome 4"/>
</dbReference>
<protein>
    <recommendedName>
        <fullName evidence="3">Protein YTP1-like C-terminal domain-containing protein</fullName>
    </recommendedName>
</protein>
<dbReference type="EMBL" id="FN392322">
    <property type="protein sequence ID" value="CAY71626.1"/>
    <property type="molecule type" value="Genomic_DNA"/>
</dbReference>
<evidence type="ECO:0000256" key="1">
    <source>
        <dbReference type="SAM" id="Phobius"/>
    </source>
</evidence>
<gene>
    <name evidence="4" type="ordered locus">PAS_chr4_0954</name>
</gene>
<dbReference type="AlphaFoldDB" id="C4R7Q1"/>
<feature type="chain" id="PRO_5009950964" description="Protein YTP1-like C-terminal domain-containing protein" evidence="2">
    <location>
        <begin position="24"/>
        <end position="437"/>
    </location>
</feature>
<reference evidence="4 5" key="1">
    <citation type="journal article" date="2009" name="Nat. Biotechnol.">
        <title>Genome sequence of the recombinant protein production host Pichia pastoris.</title>
        <authorList>
            <person name="De Schutter K."/>
            <person name="Lin Y.C."/>
            <person name="Tiels P."/>
            <person name="Van Hecke A."/>
            <person name="Glinka S."/>
            <person name="Weber-Lehmann J."/>
            <person name="Rouze P."/>
            <person name="Van de Peer Y."/>
            <person name="Callewaert N."/>
        </authorList>
    </citation>
    <scope>NUCLEOTIDE SEQUENCE [LARGE SCALE GENOMIC DNA]</scope>
    <source>
        <strain evidence="5">GS115 / ATCC 20864</strain>
    </source>
</reference>
<dbReference type="PANTHER" id="PTHR31685">
    <property type="entry name" value="INTEGRAL MEMBRANE PROTEIN (AFU_ORTHOLOGUE AFUA_6G12730)-RELATED"/>
    <property type="match status" value="1"/>
</dbReference>
<dbReference type="OrthoDB" id="4137487at2759"/>
<organism evidence="4 5">
    <name type="scientific">Komagataella phaffii (strain GS115 / ATCC 20864)</name>
    <name type="common">Yeast</name>
    <name type="synonym">Pichia pastoris</name>
    <dbReference type="NCBI Taxonomy" id="644223"/>
    <lineage>
        <taxon>Eukaryota</taxon>
        <taxon>Fungi</taxon>
        <taxon>Dikarya</taxon>
        <taxon>Ascomycota</taxon>
        <taxon>Saccharomycotina</taxon>
        <taxon>Pichiomycetes</taxon>
        <taxon>Pichiales</taxon>
        <taxon>Pichiaceae</taxon>
        <taxon>Komagataella</taxon>
    </lineage>
</organism>
<dbReference type="KEGG" id="ppa:PAS_chr4_0954"/>
<feature type="transmembrane region" description="Helical" evidence="1">
    <location>
        <begin position="110"/>
        <end position="129"/>
    </location>
</feature>
<keyword evidence="1" id="KW-0812">Transmembrane</keyword>
<keyword evidence="1" id="KW-1133">Transmembrane helix</keyword>
<name>C4R7Q1_KOMPG</name>
<dbReference type="RefSeq" id="XP_002493805.1">
    <property type="nucleotide sequence ID" value="XM_002493760.1"/>
</dbReference>
<evidence type="ECO:0000313" key="4">
    <source>
        <dbReference type="EMBL" id="CAY71626.1"/>
    </source>
</evidence>
<feature type="transmembrane region" description="Helical" evidence="1">
    <location>
        <begin position="160"/>
        <end position="181"/>
    </location>
</feature>
<dbReference type="FunCoup" id="C4R7Q1">
    <property type="interactions" value="25"/>
</dbReference>
<dbReference type="GeneID" id="8200664"/>
<dbReference type="eggNOG" id="ENOG502QRB1">
    <property type="taxonomic scope" value="Eukaryota"/>
</dbReference>
<sequence length="437" mass="48909">MTRLNRSCGLTLVALCFVGLVTADDDHDSHMDMSAPKEFHPINPRSKTFHWLLSLALLFMLPSVSAAYCFANRYVVSSIMQIICACYAVFEVLVLSFPDSDGVENRTSVGTGWVLAILYCVTVFFGSLTNGSEFLLRNKQSDQWLSALGHTASRRVYKTLSVFVVLVGWVKVCLAPVALFGFCRGRSTGQCIAHGIMGSSFIWYGFILLLVLVIPWLRLRETGYSQEFFDSLLMTAWGCVNTFTEHRWGREAWSHGDYQHTSMGIIWWCGGLLGLWLTRNGERSYIPALLLMFTGYGMAEHVQKLQISTKVHSFFGLALIGGGLARIVEISFVLRDKRHDSKVHSFQYLPSFALVEAGVLFMGATEEQLQLVKDLGADHSSYILVVSGAAFMIQLWFLLILELYLKLATSDFASNGEYTLADEEFELSDLSPVNTHE</sequence>
<feature type="transmembrane region" description="Helical" evidence="1">
    <location>
        <begin position="78"/>
        <end position="98"/>
    </location>
</feature>
<feature type="transmembrane region" description="Helical" evidence="1">
    <location>
        <begin position="314"/>
        <end position="334"/>
    </location>
</feature>
<evidence type="ECO:0000256" key="2">
    <source>
        <dbReference type="SAM" id="SignalP"/>
    </source>
</evidence>
<feature type="transmembrane region" description="Helical" evidence="1">
    <location>
        <begin position="201"/>
        <end position="219"/>
    </location>
</feature>
<dbReference type="HOGENOM" id="CLU_034579_1_0_1"/>
<accession>C4R7Q1</accession>
<keyword evidence="1" id="KW-0472">Membrane</keyword>
<dbReference type="PANTHER" id="PTHR31685:SF2">
    <property type="entry name" value="PROTEIN YTP1"/>
    <property type="match status" value="1"/>
</dbReference>
<keyword evidence="5" id="KW-1185">Reference proteome</keyword>
<evidence type="ECO:0000259" key="3">
    <source>
        <dbReference type="Pfam" id="PF10355"/>
    </source>
</evidence>
<feature type="domain" description="Protein YTP1-like C-terminal" evidence="3">
    <location>
        <begin position="168"/>
        <end position="404"/>
    </location>
</feature>
<feature type="transmembrane region" description="Helical" evidence="1">
    <location>
        <begin position="384"/>
        <end position="405"/>
    </location>
</feature>
<dbReference type="InterPro" id="IPR018827">
    <property type="entry name" value="YTP1_C"/>
</dbReference>
<feature type="transmembrane region" description="Helical" evidence="1">
    <location>
        <begin position="49"/>
        <end position="71"/>
    </location>
</feature>
<evidence type="ECO:0000313" key="5">
    <source>
        <dbReference type="Proteomes" id="UP000000314"/>
    </source>
</evidence>
<feature type="signal peptide" evidence="2">
    <location>
        <begin position="1"/>
        <end position="23"/>
    </location>
</feature>
<dbReference type="InParanoid" id="C4R7Q1"/>
<dbReference type="STRING" id="644223.C4R7Q1"/>
<dbReference type="Pfam" id="PF10355">
    <property type="entry name" value="Ytp1"/>
    <property type="match status" value="1"/>
</dbReference>
<proteinExistence type="predicted"/>
<keyword evidence="2" id="KW-0732">Signal</keyword>